<evidence type="ECO:0000313" key="2">
    <source>
        <dbReference type="EMBL" id="EFG30436.2"/>
    </source>
</evidence>
<organism evidence="2 3">
    <name type="scientific">Simonsiella muelleri ATCC 29453</name>
    <dbReference type="NCBI Taxonomy" id="641147"/>
    <lineage>
        <taxon>Bacteria</taxon>
        <taxon>Pseudomonadati</taxon>
        <taxon>Pseudomonadota</taxon>
        <taxon>Betaproteobacteria</taxon>
        <taxon>Neisseriales</taxon>
        <taxon>Neisseriaceae</taxon>
        <taxon>Simonsiella</taxon>
    </lineage>
</organism>
<evidence type="ECO:0000259" key="1">
    <source>
        <dbReference type="PROSITE" id="PS50035"/>
    </source>
</evidence>
<proteinExistence type="predicted"/>
<dbReference type="OrthoDB" id="9814092at2"/>
<dbReference type="CDD" id="cd09113">
    <property type="entry name" value="PLDc_ymdC_like_2"/>
    <property type="match status" value="1"/>
</dbReference>
<dbReference type="KEGG" id="smur:BWP33_08090"/>
<dbReference type="PANTHER" id="PTHR21248">
    <property type="entry name" value="CARDIOLIPIN SYNTHASE"/>
    <property type="match status" value="1"/>
</dbReference>
<feature type="domain" description="PLD phosphodiesterase" evidence="1">
    <location>
        <begin position="393"/>
        <end position="420"/>
    </location>
</feature>
<dbReference type="PROSITE" id="PS50035">
    <property type="entry name" value="PLD"/>
    <property type="match status" value="2"/>
</dbReference>
<reference evidence="2 3" key="2">
    <citation type="submission" date="2011-10" db="EMBL/GenBank/DDBJ databases">
        <title>The Genome Sequence of Simonsiella muelleri ATCC 29453.</title>
        <authorList>
            <consortium name="The Broad Institute Genome Sequencing Platform"/>
            <consortium name="The Broad Institute Genome Sequencing Center for Infectious Disease"/>
            <person name="Earl A."/>
            <person name="Ward D."/>
            <person name="Feldgarden M."/>
            <person name="Gevers D."/>
            <person name="Izard J."/>
            <person name="Baranova O.V."/>
            <person name="Blanton J.M."/>
            <person name="Tanner A.C."/>
            <person name="Dewhirst F."/>
            <person name="Young S.K."/>
            <person name="Zeng Q."/>
            <person name="Gargeya S."/>
            <person name="Fitzgerald M."/>
            <person name="Haas B."/>
            <person name="Abouelleil A."/>
            <person name="Alvarado L."/>
            <person name="Arachchi H.M."/>
            <person name="Berlin A."/>
            <person name="Brown A."/>
            <person name="Chapman S.B."/>
            <person name="Chen Z."/>
            <person name="Dunbar C."/>
            <person name="Freedman E."/>
            <person name="Gearin G."/>
            <person name="Goldberg J."/>
            <person name="Griggs A."/>
            <person name="Gujja S."/>
            <person name="Heiman D."/>
            <person name="Howarth C."/>
            <person name="Larson L."/>
            <person name="Lui A."/>
            <person name="MacDonald P.J.P."/>
            <person name="Montmayeur A."/>
            <person name="Murphy C."/>
            <person name="Neiman D."/>
            <person name="Pearson M."/>
            <person name="Priest M."/>
            <person name="Roberts A."/>
            <person name="Saif S."/>
            <person name="Shea T."/>
            <person name="Shenoy N."/>
            <person name="Sisk P."/>
            <person name="Stolte C."/>
            <person name="Sykes S."/>
            <person name="Wortman J."/>
            <person name="Nusbaum C."/>
            <person name="Birren B."/>
        </authorList>
    </citation>
    <scope>NUCLEOTIDE SEQUENCE [LARGE SCALE GENOMIC DNA]</scope>
    <source>
        <strain evidence="2 3">ATCC 29453</strain>
    </source>
</reference>
<evidence type="ECO:0000313" key="3">
    <source>
        <dbReference type="Proteomes" id="UP000017813"/>
    </source>
</evidence>
<dbReference type="InterPro" id="IPR001736">
    <property type="entry name" value="PLipase_D/transphosphatidylase"/>
</dbReference>
<dbReference type="Gene3D" id="3.30.870.10">
    <property type="entry name" value="Endonuclease Chain A"/>
    <property type="match status" value="2"/>
</dbReference>
<dbReference type="InterPro" id="IPR025202">
    <property type="entry name" value="PLD-like_dom"/>
</dbReference>
<keyword evidence="3" id="KW-1185">Reference proteome</keyword>
<dbReference type="STRING" id="641147.HMPREF9021_01723"/>
<dbReference type="AlphaFoldDB" id="V9HKG5"/>
<dbReference type="RefSeq" id="WP_002642128.1">
    <property type="nucleotide sequence ID" value="NZ_CP019448.1"/>
</dbReference>
<dbReference type="SMART" id="SM00155">
    <property type="entry name" value="PLDc"/>
    <property type="match status" value="2"/>
</dbReference>
<name>V9HKG5_9NEIS</name>
<dbReference type="SUPFAM" id="SSF56024">
    <property type="entry name" value="Phospholipase D/nuclease"/>
    <property type="match status" value="2"/>
</dbReference>
<dbReference type="EMBL" id="ADCY02000035">
    <property type="protein sequence ID" value="EFG30436.2"/>
    <property type="molecule type" value="Genomic_DNA"/>
</dbReference>
<dbReference type="GO" id="GO:0030572">
    <property type="term" value="F:phosphatidyltransferase activity"/>
    <property type="evidence" value="ECO:0007669"/>
    <property type="project" value="UniProtKB-ARBA"/>
</dbReference>
<dbReference type="Pfam" id="PF13091">
    <property type="entry name" value="PLDc_2"/>
    <property type="match status" value="2"/>
</dbReference>
<dbReference type="PANTHER" id="PTHR21248:SF12">
    <property type="entry name" value="CARDIOLIPIN SYNTHASE C"/>
    <property type="match status" value="1"/>
</dbReference>
<dbReference type="Proteomes" id="UP000017813">
    <property type="component" value="Unassembled WGS sequence"/>
</dbReference>
<sequence length="500" mass="56452">MLCMELSGCATLPSLVTRQPSIYIPTYSSPALETALKLPKQSDNPPNAYIYVLDNPHDAYAARAALADYATVSLDVRYYIWHNDVSGSLLTQKLWQAAERGVRVRLLLDDNNTRGLDALLVTLNQHPNIEVRLFNPFLNRKWRALGYLFDFPRVNRRMHNKSFTADNRASIIGGRNVGDEYFSHYADTSFSDMDVLVSGSMVTDVSADFDRYWQSESAYPINLIVKKIKKTALTEAQSQLIAPPTLEQQTYQNEVVQNKFAQQMRSGSLKHIPAQTELISDNPAKALDRQPETASNVAQQLNQTLKNPKHEIYIVSPYFVPTKTGTQIFQNLRQNGVNITVFTNTLKATDVSAVHSGYSRYRKPLLKMGVKLYEFKAEDAVPKQIDKGLTGSSSTSLHAKTFIVDKERVYVGSLNLDPRSVNLNTEMGVVIHNAKLANQMQTQLQQNTQKTAYQVALNPQNQIQWRDPKTGKISTREPEAGFWKRAISKILSWLPIERLL</sequence>
<gene>
    <name evidence="2" type="ORF">HMPREF9021_01723</name>
</gene>
<accession>V9HKG5</accession>
<dbReference type="eggNOG" id="COG1502">
    <property type="taxonomic scope" value="Bacteria"/>
</dbReference>
<comment type="caution">
    <text evidence="2">The sequence shown here is derived from an EMBL/GenBank/DDBJ whole genome shotgun (WGS) entry which is preliminary data.</text>
</comment>
<dbReference type="HOGENOM" id="CLU_026287_0_0_4"/>
<dbReference type="GO" id="GO:0032049">
    <property type="term" value="P:cardiolipin biosynthetic process"/>
    <property type="evidence" value="ECO:0007669"/>
    <property type="project" value="UniProtKB-ARBA"/>
</dbReference>
<dbReference type="CDD" id="cd09111">
    <property type="entry name" value="PLDc_ymdC_like_1"/>
    <property type="match status" value="1"/>
</dbReference>
<protein>
    <recommendedName>
        <fullName evidence="1">PLD phosphodiesterase domain-containing protein</fullName>
    </recommendedName>
</protein>
<feature type="domain" description="PLD phosphodiesterase" evidence="1">
    <location>
        <begin position="154"/>
        <end position="181"/>
    </location>
</feature>
<reference evidence="2 3" key="1">
    <citation type="submission" date="2010-03" db="EMBL/GenBank/DDBJ databases">
        <authorList>
            <consortium name="The Broad Institute Genome Sequencing Platform"/>
            <person name="Ward D."/>
            <person name="Earl A."/>
            <person name="Feldgarden M."/>
            <person name="Gevers D."/>
            <person name="Young S."/>
            <person name="Zeng Q."/>
            <person name="Koehrsen M."/>
            <person name="Alvarado L."/>
            <person name="Berlin A.M."/>
            <person name="Borenstein D."/>
            <person name="Chapman S.B."/>
            <person name="Chen Z."/>
            <person name="Engels R."/>
            <person name="Freedman E."/>
            <person name="Gellesch M."/>
            <person name="Goldberg J."/>
            <person name="Griggs A."/>
            <person name="Gujja S."/>
            <person name="Heilman E.R."/>
            <person name="Heiman D.I."/>
            <person name="Hepburn T.A."/>
            <person name="Howarth C."/>
            <person name="Jen D."/>
            <person name="Larson L."/>
            <person name="Mehta T."/>
            <person name="Park D."/>
            <person name="Pearson M."/>
            <person name="Richards J."/>
            <person name="Roberts A."/>
            <person name="Saif S."/>
            <person name="Shea T.D."/>
            <person name="Shenoy N."/>
            <person name="Sisk P."/>
            <person name="Stolte C."/>
            <person name="Sykes S.N."/>
            <person name="Walk T."/>
            <person name="White J."/>
            <person name="Yandava C."/>
            <person name="Izard J."/>
            <person name="Baranova O.V."/>
            <person name="Blanton J.M."/>
            <person name="Tanner A.C."/>
            <person name="Dewhirst F."/>
            <person name="Haas B."/>
            <person name="Nusbaum C."/>
            <person name="Birren B."/>
        </authorList>
    </citation>
    <scope>NUCLEOTIDE SEQUENCE [LARGE SCALE GENOMIC DNA]</scope>
    <source>
        <strain evidence="2 3">ATCC 29453</strain>
    </source>
</reference>